<dbReference type="InterPro" id="IPR057670">
    <property type="entry name" value="SH3_retrovirus"/>
</dbReference>
<feature type="compositionally biased region" description="Low complexity" evidence="6">
    <location>
        <begin position="178"/>
        <end position="189"/>
    </location>
</feature>
<keyword evidence="5" id="KW-0862">Zinc</keyword>
<dbReference type="EMBL" id="JAJFAZ020000008">
    <property type="protein sequence ID" value="KAI5314227.1"/>
    <property type="molecule type" value="Genomic_DNA"/>
</dbReference>
<dbReference type="PROSITE" id="PS50158">
    <property type="entry name" value="ZF_CCHC"/>
    <property type="match status" value="1"/>
</dbReference>
<dbReference type="InterPro" id="IPR039537">
    <property type="entry name" value="Retrotran_Ty1/copia-like"/>
</dbReference>
<dbReference type="Pfam" id="PF07727">
    <property type="entry name" value="RVT_2"/>
    <property type="match status" value="1"/>
</dbReference>
<feature type="compositionally biased region" description="Low complexity" evidence="6">
    <location>
        <begin position="221"/>
        <end position="235"/>
    </location>
</feature>
<dbReference type="InterPro" id="IPR054722">
    <property type="entry name" value="PolX-like_BBD"/>
</dbReference>
<dbReference type="InterPro" id="IPR012337">
    <property type="entry name" value="RNaseH-like_sf"/>
</dbReference>
<dbReference type="Pfam" id="PF13976">
    <property type="entry name" value="gag_pre-integrs"/>
    <property type="match status" value="1"/>
</dbReference>
<evidence type="ECO:0008006" key="11">
    <source>
        <dbReference type="Google" id="ProtNLM"/>
    </source>
</evidence>
<dbReference type="Gene3D" id="3.30.420.10">
    <property type="entry name" value="Ribonuclease H-like superfamily/Ribonuclease H"/>
    <property type="match status" value="1"/>
</dbReference>
<evidence type="ECO:0000313" key="10">
    <source>
        <dbReference type="Proteomes" id="UP001054821"/>
    </source>
</evidence>
<dbReference type="AlphaFoldDB" id="A0AAD4YL79"/>
<dbReference type="Pfam" id="PF25597">
    <property type="entry name" value="SH3_retrovirus"/>
    <property type="match status" value="1"/>
</dbReference>
<accession>A0AAD4YL79</accession>
<dbReference type="PANTHER" id="PTHR42648:SF26">
    <property type="entry name" value="INTEGRASE CATALYTIC DOMAIN-CONTAINING PROTEIN"/>
    <property type="match status" value="1"/>
</dbReference>
<dbReference type="GO" id="GO:0004190">
    <property type="term" value="F:aspartic-type endopeptidase activity"/>
    <property type="evidence" value="ECO:0007669"/>
    <property type="project" value="UniProtKB-KW"/>
</dbReference>
<proteinExistence type="predicted"/>
<feature type="domain" description="CCHC-type" evidence="7">
    <location>
        <begin position="294"/>
        <end position="307"/>
    </location>
</feature>
<dbReference type="GO" id="GO:0003676">
    <property type="term" value="F:nucleic acid binding"/>
    <property type="evidence" value="ECO:0007669"/>
    <property type="project" value="InterPro"/>
</dbReference>
<dbReference type="InterPro" id="IPR001878">
    <property type="entry name" value="Znf_CCHC"/>
</dbReference>
<keyword evidence="1" id="KW-0645">Protease</keyword>
<dbReference type="SMART" id="SM00343">
    <property type="entry name" value="ZnF_C2HC"/>
    <property type="match status" value="2"/>
</dbReference>
<evidence type="ECO:0000256" key="1">
    <source>
        <dbReference type="ARBA" id="ARBA00022670"/>
    </source>
</evidence>
<keyword evidence="4" id="KW-0378">Hydrolase</keyword>
<dbReference type="InterPro" id="IPR036397">
    <property type="entry name" value="RNaseH_sf"/>
</dbReference>
<dbReference type="InterPro" id="IPR013103">
    <property type="entry name" value="RVT_2"/>
</dbReference>
<dbReference type="Gene3D" id="4.10.60.10">
    <property type="entry name" value="Zinc finger, CCHC-type"/>
    <property type="match status" value="1"/>
</dbReference>
<organism evidence="9 10">
    <name type="scientific">Prunus dulcis</name>
    <name type="common">Almond</name>
    <name type="synonym">Amygdalus dulcis</name>
    <dbReference type="NCBI Taxonomy" id="3755"/>
    <lineage>
        <taxon>Eukaryota</taxon>
        <taxon>Viridiplantae</taxon>
        <taxon>Streptophyta</taxon>
        <taxon>Embryophyta</taxon>
        <taxon>Tracheophyta</taxon>
        <taxon>Spermatophyta</taxon>
        <taxon>Magnoliopsida</taxon>
        <taxon>eudicotyledons</taxon>
        <taxon>Gunneridae</taxon>
        <taxon>Pentapetalae</taxon>
        <taxon>rosids</taxon>
        <taxon>fabids</taxon>
        <taxon>Rosales</taxon>
        <taxon>Rosaceae</taxon>
        <taxon>Amygdaloideae</taxon>
        <taxon>Amygdaleae</taxon>
        <taxon>Prunus</taxon>
    </lineage>
</organism>
<dbReference type="SUPFAM" id="SSF53098">
    <property type="entry name" value="Ribonuclease H-like"/>
    <property type="match status" value="1"/>
</dbReference>
<dbReference type="InterPro" id="IPR036875">
    <property type="entry name" value="Znf_CCHC_sf"/>
</dbReference>
<keyword evidence="2" id="KW-0479">Metal-binding</keyword>
<dbReference type="InterPro" id="IPR001584">
    <property type="entry name" value="Integrase_cat-core"/>
</dbReference>
<evidence type="ECO:0000256" key="3">
    <source>
        <dbReference type="ARBA" id="ARBA00022750"/>
    </source>
</evidence>
<evidence type="ECO:0000256" key="5">
    <source>
        <dbReference type="PROSITE-ProRule" id="PRU00047"/>
    </source>
</evidence>
<feature type="compositionally biased region" description="Low complexity" evidence="6">
    <location>
        <begin position="201"/>
        <end position="212"/>
    </location>
</feature>
<evidence type="ECO:0000313" key="9">
    <source>
        <dbReference type="EMBL" id="KAI5314227.1"/>
    </source>
</evidence>
<evidence type="ECO:0000256" key="6">
    <source>
        <dbReference type="SAM" id="MobiDB-lite"/>
    </source>
</evidence>
<keyword evidence="5" id="KW-0863">Zinc-finger</keyword>
<evidence type="ECO:0000256" key="2">
    <source>
        <dbReference type="ARBA" id="ARBA00022723"/>
    </source>
</evidence>
<comment type="caution">
    <text evidence="9">The sequence shown here is derived from an EMBL/GenBank/DDBJ whole genome shotgun (WGS) entry which is preliminary data.</text>
</comment>
<dbReference type="GO" id="GO:0006508">
    <property type="term" value="P:proteolysis"/>
    <property type="evidence" value="ECO:0007669"/>
    <property type="project" value="UniProtKB-KW"/>
</dbReference>
<feature type="region of interest" description="Disordered" evidence="6">
    <location>
        <begin position="178"/>
        <end position="242"/>
    </location>
</feature>
<dbReference type="PANTHER" id="PTHR42648">
    <property type="entry name" value="TRANSPOSASE, PUTATIVE-RELATED"/>
    <property type="match status" value="1"/>
</dbReference>
<keyword evidence="3" id="KW-0064">Aspartyl protease</keyword>
<dbReference type="Proteomes" id="UP001054821">
    <property type="component" value="Chromosome 8"/>
</dbReference>
<keyword evidence="10" id="KW-1185">Reference proteome</keyword>
<evidence type="ECO:0000259" key="7">
    <source>
        <dbReference type="PROSITE" id="PS50158"/>
    </source>
</evidence>
<dbReference type="GO" id="GO:0015074">
    <property type="term" value="P:DNA integration"/>
    <property type="evidence" value="ECO:0007669"/>
    <property type="project" value="InterPro"/>
</dbReference>
<reference evidence="9 10" key="1">
    <citation type="journal article" date="2022" name="G3 (Bethesda)">
        <title>Whole-genome sequence and methylome profiling of the almond [Prunus dulcis (Mill.) D.A. Webb] cultivar 'Nonpareil'.</title>
        <authorList>
            <person name="D'Amico-Willman K.M."/>
            <person name="Ouma W.Z."/>
            <person name="Meulia T."/>
            <person name="Sideli G.M."/>
            <person name="Gradziel T.M."/>
            <person name="Fresnedo-Ramirez J."/>
        </authorList>
    </citation>
    <scope>NUCLEOTIDE SEQUENCE [LARGE SCALE GENOMIC DNA]</scope>
    <source>
        <strain evidence="9">Clone GOH B32 T37-40</strain>
    </source>
</reference>
<gene>
    <name evidence="9" type="ORF">L3X38_043403</name>
</gene>
<dbReference type="Pfam" id="PF00665">
    <property type="entry name" value="rve"/>
    <property type="match status" value="1"/>
</dbReference>
<dbReference type="Pfam" id="PF22936">
    <property type="entry name" value="Pol_BBD"/>
    <property type="match status" value="1"/>
</dbReference>
<dbReference type="GO" id="GO:0008270">
    <property type="term" value="F:zinc ion binding"/>
    <property type="evidence" value="ECO:0007669"/>
    <property type="project" value="UniProtKB-KW"/>
</dbReference>
<evidence type="ECO:0000259" key="8">
    <source>
        <dbReference type="PROSITE" id="PS50994"/>
    </source>
</evidence>
<name>A0AAD4YL79_PRUDU</name>
<protein>
    <recommendedName>
        <fullName evidence="11">Integrase catalytic domain-containing protein</fullName>
    </recommendedName>
</protein>
<sequence length="1095" mass="120807">MAASSSSSLKIEQLLGLLTIRLTDDNFLKWNYQIESVLEEGVTSEVTTAYKDWMRTDKALLSLLIASLSDEAIEYVIGYCAKRWRFHYRLKHLRHQLHAAGIKISDDDFIIAALNGLPPEYDIIKMILIARDTPISLKDFRAQLLAAEQTTEAQLTSHSALFVPHTSSGYGVQGVHSGSSSVSMSSGQGLLPTPTSHVGYSSNASSRPPSLSFGPRPISHSSFGRGKFNGGRNFSSPTRPNFRGITPDYRGPNTFFGSKFVPECQICNKRGHTAVNCFFSHANSQSSVSTVPECQTCGKRGHAALDCYHRSNYSFQGQAPPSSLTAMTAQTSYSPEQVWIADSGATHYMVGDVSHLQNMTPCVTEENVTVGNGEGLNILHIGTSNLSCATSRLTMPSVFHVPQLKANLLSVHQLCKDNKCYIVFDVSGFLIQDKVTHQVLLKGNSDHGLYPIPLLPQSTISLISSLHKAYIGQQIKSSLWHHRLGHTTNEVTKKMLQASAISASDDLSLAICSACLQGKMHRLSFPTSHSRATMPFQCIHSDVWGPSAVKSIDGYRYCVNFVDECTGFMWLYPIFNKSDVFGVFKKFYAMLTNQYDAKVKIFQTDGGGEFTSTLFTAFLDSKGVNHHLSCPHTPQQNGLAERKNRHVIDTAITLLSAASLPTKFWVHSVAHAVYQINRMLSAVLNHQSPFLKLFGHAPHVQHLRVFGTAVYPYLRCYNVHKLQPRTAQCVFMGYAQGYKGVLCFNMLNGKFVVSRHVLHDETVFPFANKMSSSVSGSFHGNSRTTPVLVSIPIPVSSSTPEHSMSLSPSGLQPAVSQDVIFPHQVSNSDPISRASSSNDSIGNMVPLVSMPAPVLRDDQLQVLLPASSQYDDVSVPSGSVNTHTMTTRSKVGIVCRKPFSDYQCYYTSIPSLPDETEPATYKLASQSPVWITAMQEELDALHMQGTWILVPKPCHKNVVGSKWVYRIKRNSDGIVSRHKACLVAQGFSQEPGLDFSETFSPVIQHTTVRLILSIAAMNKWSLRQLDVKNAFLHGDLEEEVFMRQPPGFEDSAHPEFVCQLKKSLYGLKQAPRAWNAKFTGYLPAIGYLPAGFEGE</sequence>
<dbReference type="PROSITE" id="PS50994">
    <property type="entry name" value="INTEGRASE"/>
    <property type="match status" value="1"/>
</dbReference>
<feature type="domain" description="Integrase catalytic" evidence="8">
    <location>
        <begin position="531"/>
        <end position="697"/>
    </location>
</feature>
<dbReference type="SUPFAM" id="SSF56672">
    <property type="entry name" value="DNA/RNA polymerases"/>
    <property type="match status" value="1"/>
</dbReference>
<dbReference type="InterPro" id="IPR025724">
    <property type="entry name" value="GAG-pre-integrase_dom"/>
</dbReference>
<dbReference type="InterPro" id="IPR043502">
    <property type="entry name" value="DNA/RNA_pol_sf"/>
</dbReference>
<evidence type="ECO:0000256" key="4">
    <source>
        <dbReference type="ARBA" id="ARBA00022801"/>
    </source>
</evidence>
<dbReference type="SUPFAM" id="SSF57756">
    <property type="entry name" value="Retrovirus zinc finger-like domains"/>
    <property type="match status" value="1"/>
</dbReference>